<dbReference type="RefSeq" id="WP_132326131.1">
    <property type="nucleotide sequence ID" value="NZ_FWZT01000041.1"/>
</dbReference>
<dbReference type="SUPFAM" id="SSF52058">
    <property type="entry name" value="L domain-like"/>
    <property type="match status" value="1"/>
</dbReference>
<evidence type="ECO:0000313" key="7">
    <source>
        <dbReference type="EMBL" id="SMF82374.1"/>
    </source>
</evidence>
<accession>A0A1Y6CQX7</accession>
<feature type="signal peptide" evidence="6">
    <location>
        <begin position="1"/>
        <end position="18"/>
    </location>
</feature>
<keyword evidence="4 6" id="KW-0732">Signal</keyword>
<dbReference type="EMBL" id="FWZT01000041">
    <property type="protein sequence ID" value="SMF82374.1"/>
    <property type="molecule type" value="Genomic_DNA"/>
</dbReference>
<dbReference type="Proteomes" id="UP000192907">
    <property type="component" value="Unassembled WGS sequence"/>
</dbReference>
<dbReference type="AlphaFoldDB" id="A0A1Y6CQX7"/>
<keyword evidence="2" id="KW-0134">Cell wall</keyword>
<protein>
    <recommendedName>
        <fullName evidence="9">Receptor L domain-containing protein</fullName>
    </recommendedName>
</protein>
<dbReference type="Gene3D" id="3.80.10.10">
    <property type="entry name" value="Ribonuclease Inhibitor"/>
    <property type="match status" value="1"/>
</dbReference>
<evidence type="ECO:0000313" key="8">
    <source>
        <dbReference type="Proteomes" id="UP000192907"/>
    </source>
</evidence>
<dbReference type="GO" id="GO:0030313">
    <property type="term" value="C:cell envelope"/>
    <property type="evidence" value="ECO:0007669"/>
    <property type="project" value="UniProtKB-SubCell"/>
</dbReference>
<evidence type="ECO:0000256" key="3">
    <source>
        <dbReference type="ARBA" id="ARBA00022525"/>
    </source>
</evidence>
<dbReference type="PANTHER" id="PTHR31018">
    <property type="entry name" value="SPORULATION-SPECIFIC PROTEIN-RELATED"/>
    <property type="match status" value="1"/>
</dbReference>
<sequence length="828" mass="92285">MILFLVTLIILMSFSCQEASNTYDPLVLECGKAESLEANLRPVLNPSFKKIEEPDLEVFIKELQGWKLQKNVFSSRSCLQINPEHTYFIRTKNKSLGQIFDGSRDSSEAIVLEPIIFPPLNNLCPEALYSSDKQVRLDFFQNQLTPSKFSELRRLTVEISSGQKKIYGWDLVDLAQLGSLQLPDNVLLQQGEYDLTIIENNYLQDIFGLKNTCKLRIDSSELDVMVSNLIQDVRTINGQDVAYVDTNYALDFLVPSGFRDVEVEYCVTEISYDQIRDFANNDEISPCIEANSFRSGAVTILDKGFFDLKYLAKKGNIQTNWKRTIIGIRSLCTGSIRSDGITIRMLDPRMDYCTDLNGKIDLILGKSVEDNVYEELKYISKLNGNGAIQGDVGQGRELSLVTVNGNFRITNSSLTNLDFLNGLNEVNGRLEIINNDNLLNMAGLSSLRQVSILRVYDNDSLTKIEFPRLRRALELDIKSKTDSIVDLPILEASSLILVENEGPSSSLIFKDLNELEFLDRLDIRAEVIEMLPGVPQMTKIESISLSISGEPEITDWNFEEIESLFIGGHVTPRTLTKLTAPIKTIGQSLALKGITGISDLSHLSHIDLAEGADVKLYEMPNIMSISGLRWPQNMGQLRLSGLNIVNLVVDIGVNTMGSLWVLDNPKLETISGFKGLTTVSGAIYSEGNDILSSLAGFEDLESVGRLILANSSSRSLHIQGLQNLKFIGRDFVSYSPLDEASGLVLPNLEGIEGRVLIKVDGDCAPSQLRPRFKQLLAADFDLSPVVYGGEPEFRNLYREVFGDDVYSRSNPIFFNGSMDLENCPDQDS</sequence>
<evidence type="ECO:0000256" key="2">
    <source>
        <dbReference type="ARBA" id="ARBA00022512"/>
    </source>
</evidence>
<evidence type="ECO:0000256" key="1">
    <source>
        <dbReference type="ARBA" id="ARBA00004191"/>
    </source>
</evidence>
<organism evidence="7 8">
    <name type="scientific">Pseudobacteriovorax antillogorgiicola</name>
    <dbReference type="NCBI Taxonomy" id="1513793"/>
    <lineage>
        <taxon>Bacteria</taxon>
        <taxon>Pseudomonadati</taxon>
        <taxon>Bdellovibrionota</taxon>
        <taxon>Oligoflexia</taxon>
        <taxon>Oligoflexales</taxon>
        <taxon>Pseudobacteriovoracaceae</taxon>
        <taxon>Pseudobacteriovorax</taxon>
    </lineage>
</organism>
<reference evidence="8" key="1">
    <citation type="submission" date="2017-04" db="EMBL/GenBank/DDBJ databases">
        <authorList>
            <person name="Varghese N."/>
            <person name="Submissions S."/>
        </authorList>
    </citation>
    <scope>NUCLEOTIDE SEQUENCE [LARGE SCALE GENOMIC DNA]</scope>
    <source>
        <strain evidence="8">RKEM611</strain>
    </source>
</reference>
<keyword evidence="8" id="KW-1185">Reference proteome</keyword>
<comment type="subcellular location">
    <subcellularLocation>
        <location evidence="1">Secreted</location>
        <location evidence="1">Cell wall</location>
    </subcellularLocation>
</comment>
<evidence type="ECO:0000256" key="5">
    <source>
        <dbReference type="ARBA" id="ARBA00023180"/>
    </source>
</evidence>
<dbReference type="Gene3D" id="3.80.20.20">
    <property type="entry name" value="Receptor L-domain"/>
    <property type="match status" value="1"/>
</dbReference>
<feature type="chain" id="PRO_5013323236" description="Receptor L domain-containing protein" evidence="6">
    <location>
        <begin position="19"/>
        <end position="828"/>
    </location>
</feature>
<evidence type="ECO:0008006" key="9">
    <source>
        <dbReference type="Google" id="ProtNLM"/>
    </source>
</evidence>
<keyword evidence="3" id="KW-0964">Secreted</keyword>
<evidence type="ECO:0000256" key="4">
    <source>
        <dbReference type="ARBA" id="ARBA00022729"/>
    </source>
</evidence>
<proteinExistence type="predicted"/>
<dbReference type="InterPro" id="IPR051648">
    <property type="entry name" value="CWI-Assembly_Regulator"/>
</dbReference>
<dbReference type="PANTHER" id="PTHR31018:SF3">
    <property type="entry name" value="RECEPTOR PROTEIN-TYROSINE KINASE"/>
    <property type="match status" value="1"/>
</dbReference>
<dbReference type="InterPro" id="IPR032675">
    <property type="entry name" value="LRR_dom_sf"/>
</dbReference>
<name>A0A1Y6CQX7_9BACT</name>
<keyword evidence="5" id="KW-0325">Glycoprotein</keyword>
<gene>
    <name evidence="7" type="ORF">SAMN06296036_1412</name>
</gene>
<dbReference type="InterPro" id="IPR036941">
    <property type="entry name" value="Rcpt_L-dom_sf"/>
</dbReference>
<evidence type="ECO:0000256" key="6">
    <source>
        <dbReference type="SAM" id="SignalP"/>
    </source>
</evidence>